<dbReference type="EMBL" id="CAJNYD010000039">
    <property type="protein sequence ID" value="CAF3190841.1"/>
    <property type="molecule type" value="Genomic_DNA"/>
</dbReference>
<evidence type="ECO:0000313" key="6">
    <source>
        <dbReference type="EMBL" id="CAF3190841.1"/>
    </source>
</evidence>
<protein>
    <recommendedName>
        <fullName evidence="5">LamG-like jellyroll fold domain-containing protein</fullName>
    </recommendedName>
</protein>
<dbReference type="Proteomes" id="UP000663833">
    <property type="component" value="Unassembled WGS sequence"/>
</dbReference>
<reference evidence="6" key="1">
    <citation type="submission" date="2021-02" db="EMBL/GenBank/DDBJ databases">
        <authorList>
            <person name="Nowell W R."/>
        </authorList>
    </citation>
    <scope>NUCLEOTIDE SEQUENCE</scope>
</reference>
<feature type="compositionally biased region" description="Low complexity" evidence="3">
    <location>
        <begin position="143"/>
        <end position="181"/>
    </location>
</feature>
<comment type="caution">
    <text evidence="6">The sequence shown here is derived from an EMBL/GenBank/DDBJ whole genome shotgun (WGS) entry which is preliminary data.</text>
</comment>
<dbReference type="SMART" id="SM00560">
    <property type="entry name" value="LamGL"/>
    <property type="match status" value="1"/>
</dbReference>
<gene>
    <name evidence="7" type="ORF">HFQ381_LOCUS21956</name>
    <name evidence="6" type="ORF">LUA448_LOCUS1565</name>
</gene>
<dbReference type="Pfam" id="PF13385">
    <property type="entry name" value="Laminin_G_3"/>
    <property type="match status" value="2"/>
</dbReference>
<keyword evidence="4" id="KW-1133">Transmembrane helix</keyword>
<keyword evidence="1" id="KW-0732">Signal</keyword>
<dbReference type="Proteomes" id="UP000663851">
    <property type="component" value="Unassembled WGS sequence"/>
</dbReference>
<name>A0A817Q6Z7_9BILA</name>
<keyword evidence="2" id="KW-1015">Disulfide bond</keyword>
<dbReference type="InterPro" id="IPR013320">
    <property type="entry name" value="ConA-like_dom_sf"/>
</dbReference>
<feature type="domain" description="LamG-like jellyroll fold" evidence="5">
    <location>
        <begin position="251"/>
        <end position="382"/>
    </location>
</feature>
<dbReference type="InterPro" id="IPR006558">
    <property type="entry name" value="LamG-like"/>
</dbReference>
<feature type="transmembrane region" description="Helical" evidence="4">
    <location>
        <begin position="104"/>
        <end position="128"/>
    </location>
</feature>
<organism evidence="6 8">
    <name type="scientific">Rotaria socialis</name>
    <dbReference type="NCBI Taxonomy" id="392032"/>
    <lineage>
        <taxon>Eukaryota</taxon>
        <taxon>Metazoa</taxon>
        <taxon>Spiralia</taxon>
        <taxon>Gnathifera</taxon>
        <taxon>Rotifera</taxon>
        <taxon>Eurotatoria</taxon>
        <taxon>Bdelloidea</taxon>
        <taxon>Philodinida</taxon>
        <taxon>Philodinidae</taxon>
        <taxon>Rotaria</taxon>
    </lineage>
</organism>
<dbReference type="EMBL" id="CAJOBO010002022">
    <property type="protein sequence ID" value="CAF4425959.1"/>
    <property type="molecule type" value="Genomic_DNA"/>
</dbReference>
<proteinExistence type="predicted"/>
<evidence type="ECO:0000259" key="5">
    <source>
        <dbReference type="SMART" id="SM00560"/>
    </source>
</evidence>
<sequence>MESNNENRWSVSIDHPDVFSIHRVYDQESPSTTSTWDVERSVATSNWDLESPPKNNAWDVEPSPKLNAWNTQSSSSFQAYDQANTSTKNDTIKTKSERYGKKEIILWILIGFSVGGIALAAVTTAYVLDLSSQSMTLNCKLLQPQQRRQPQQQQQQPERRQPQPQQQPKRRQPQQQPQQRPTSTTTAAFIDQAFWPLDNNTLELYNGLNGVLSGTPSYTTSFLGYGAAISLSQASSQYVYISPTVIPLDSRSFTIEAWIYPIGFTASDFGIFGQCQATITNRCLHFTSRNIMLYCGFFANDIAGVTTLTMNAWSHVACVYDSTARIQQVWLNGVLDASRSASPYQGLYGATTIGATFSSGVAAGFNGYIDQVRFESRAKNATELLNDATLYVYYSFDGGSLVDNGINGINGTASGSVVSTTGRLNGAVQFSSSSYIYYTYPPFYFLGISNQSFSISLWANPTGSYAASTLVYVLQNLGWCVHFIVMNSTGLLSAHLWNGHDITATGSIIPLNSWTHIGYTYSYSNGLRLYINGNLYSFTGSFIFTASGVPMHIILGSDGGGTNCAPGYGGPFTGALDEFYLHTREITASEVQKLANP</sequence>
<evidence type="ECO:0000256" key="2">
    <source>
        <dbReference type="ARBA" id="ARBA00023157"/>
    </source>
</evidence>
<evidence type="ECO:0000313" key="8">
    <source>
        <dbReference type="Proteomes" id="UP000663833"/>
    </source>
</evidence>
<keyword evidence="4" id="KW-0472">Membrane</keyword>
<evidence type="ECO:0000313" key="7">
    <source>
        <dbReference type="EMBL" id="CAF4425959.1"/>
    </source>
</evidence>
<keyword evidence="4" id="KW-0812">Transmembrane</keyword>
<dbReference type="Gene3D" id="2.60.120.200">
    <property type="match status" value="2"/>
</dbReference>
<dbReference type="SUPFAM" id="SSF49899">
    <property type="entry name" value="Concanavalin A-like lectins/glucanases"/>
    <property type="match status" value="2"/>
</dbReference>
<accession>A0A817Q6Z7</accession>
<evidence type="ECO:0000256" key="4">
    <source>
        <dbReference type="SAM" id="Phobius"/>
    </source>
</evidence>
<dbReference type="AlphaFoldDB" id="A0A817Q6Z7"/>
<evidence type="ECO:0000256" key="1">
    <source>
        <dbReference type="ARBA" id="ARBA00022729"/>
    </source>
</evidence>
<evidence type="ECO:0000256" key="3">
    <source>
        <dbReference type="SAM" id="MobiDB-lite"/>
    </source>
</evidence>
<feature type="region of interest" description="Disordered" evidence="3">
    <location>
        <begin position="143"/>
        <end position="183"/>
    </location>
</feature>